<gene>
    <name evidence="2" type="ORF">IBL25_13480</name>
</gene>
<dbReference type="CDD" id="cd02253">
    <property type="entry name" value="DmpA"/>
    <property type="match status" value="1"/>
</dbReference>
<dbReference type="SUPFAM" id="SSF56266">
    <property type="entry name" value="DmpA/ArgJ-like"/>
    <property type="match status" value="1"/>
</dbReference>
<accession>A0ABR7R877</accession>
<comment type="similarity">
    <text evidence="1">Belongs to the peptidase S58 family.</text>
</comment>
<dbReference type="Pfam" id="PF03576">
    <property type="entry name" value="Peptidase_S58"/>
    <property type="match status" value="1"/>
</dbReference>
<name>A0ABR7R877_9PROT</name>
<dbReference type="PANTHER" id="PTHR36512:SF3">
    <property type="entry name" value="BLR5678 PROTEIN"/>
    <property type="match status" value="1"/>
</dbReference>
<dbReference type="PANTHER" id="PTHR36512">
    <property type="entry name" value="D-AMINOPEPTIDASE"/>
    <property type="match status" value="1"/>
</dbReference>
<comment type="caution">
    <text evidence="2">The sequence shown here is derived from an EMBL/GenBank/DDBJ whole genome shotgun (WGS) entry which is preliminary data.</text>
</comment>
<dbReference type="Gene3D" id="3.60.70.12">
    <property type="entry name" value="L-amino peptidase D-ALA esterase/amidase"/>
    <property type="match status" value="1"/>
</dbReference>
<sequence length="356" mass="36900">MRPRARELGLRPGQFAPGKLNAITDVAGVLVGQVTKLEGEGTRSGVTAILPHGGNLYAERVPAGLAVINGYGKLAGATQLQELGELETPIVLTNTLAVGRVVEALVDWTLERNPQALSVNAVVGETNDGRLNDIRARGIVAEDVLAALNSARDGVVEEGSVGAGTGTVAFGWKGGIGTSSRKLPAALGGFTVGALVQSNYGGALVMDGVPMGRALGKFYLKEHADKGDADGSVMVVIATDAPLSDRNLGRLALRSMAGLARTGAAFSDGSGDYAIAFSTHPQVRRPAPEGMVADWPNEKMSPLFVAAAEAVEEAVLNSLLRATTVESRDPATGKKRKVEAIDIEAVRAVLSAHRPE</sequence>
<proteinExistence type="inferred from homology"/>
<reference evidence="2 3" key="1">
    <citation type="journal article" date="2009" name="Int. J. Syst. Evol. Microbiol.">
        <title>Transfer of Teichococcus ludipueritiae and Muricoccus roseus to the genus Roseomonas, as Roseomonas ludipueritiae comb. nov. and Roseomonas rosea comb. nov., respectively, and emended description of the genus Roseomonas.</title>
        <authorList>
            <person name="Sanchez-Porro C."/>
            <person name="Gallego V."/>
            <person name="Busse H.J."/>
            <person name="Kampfer P."/>
            <person name="Ventosa A."/>
        </authorList>
    </citation>
    <scope>NUCLEOTIDE SEQUENCE [LARGE SCALE GENOMIC DNA]</scope>
    <source>
        <strain evidence="2 3">DSM 14915</strain>
    </source>
</reference>
<keyword evidence="3" id="KW-1185">Reference proteome</keyword>
<dbReference type="Proteomes" id="UP000603940">
    <property type="component" value="Unassembled WGS sequence"/>
</dbReference>
<evidence type="ECO:0000313" key="2">
    <source>
        <dbReference type="EMBL" id="MBC9177953.1"/>
    </source>
</evidence>
<dbReference type="InterPro" id="IPR005321">
    <property type="entry name" value="Peptidase_S58_DmpA"/>
</dbReference>
<protein>
    <submittedName>
        <fullName evidence="2">P1 family peptidase</fullName>
    </submittedName>
</protein>
<evidence type="ECO:0000256" key="1">
    <source>
        <dbReference type="ARBA" id="ARBA00007068"/>
    </source>
</evidence>
<dbReference type="EMBL" id="JACTUZ010000055">
    <property type="protein sequence ID" value="MBC9177953.1"/>
    <property type="molecule type" value="Genomic_DNA"/>
</dbReference>
<organism evidence="2 3">
    <name type="scientific">Pseudoroseomonas ludipueritiae</name>
    <dbReference type="NCBI Taxonomy" id="198093"/>
    <lineage>
        <taxon>Bacteria</taxon>
        <taxon>Pseudomonadati</taxon>
        <taxon>Pseudomonadota</taxon>
        <taxon>Alphaproteobacteria</taxon>
        <taxon>Acetobacterales</taxon>
        <taxon>Acetobacteraceae</taxon>
        <taxon>Pseudoroseomonas</taxon>
    </lineage>
</organism>
<dbReference type="InterPro" id="IPR016117">
    <property type="entry name" value="ArgJ-like_dom_sf"/>
</dbReference>
<evidence type="ECO:0000313" key="3">
    <source>
        <dbReference type="Proteomes" id="UP000603940"/>
    </source>
</evidence>